<feature type="domain" description="Methyltransferase type 12" evidence="2">
    <location>
        <begin position="313"/>
        <end position="403"/>
    </location>
</feature>
<evidence type="ECO:0000259" key="2">
    <source>
        <dbReference type="Pfam" id="PF08242"/>
    </source>
</evidence>
<dbReference type="SUPFAM" id="SSF48452">
    <property type="entry name" value="TPR-like"/>
    <property type="match status" value="1"/>
</dbReference>
<dbReference type="EMBL" id="LAQT01000002">
    <property type="protein sequence ID" value="KPC54713.1"/>
    <property type="molecule type" value="Genomic_DNA"/>
</dbReference>
<dbReference type="CDD" id="cd02440">
    <property type="entry name" value="AdoMet_MTases"/>
    <property type="match status" value="1"/>
</dbReference>
<evidence type="ECO:0000313" key="4">
    <source>
        <dbReference type="Proteomes" id="UP000037939"/>
    </source>
</evidence>
<protein>
    <submittedName>
        <fullName evidence="3">Bifunctional 3-demethylubiquinone-9 3-methyltransferase/ 2-octaprenyl-6-hydroxy phenol methylase</fullName>
    </submittedName>
</protein>
<evidence type="ECO:0000256" key="1">
    <source>
        <dbReference type="PROSITE-ProRule" id="PRU00339"/>
    </source>
</evidence>
<dbReference type="Gene3D" id="1.25.40.10">
    <property type="entry name" value="Tetratricopeptide repeat domain"/>
    <property type="match status" value="2"/>
</dbReference>
<dbReference type="STRING" id="857265.WG78_04040"/>
<keyword evidence="3" id="KW-0830">Ubiquinone</keyword>
<dbReference type="Pfam" id="PF13432">
    <property type="entry name" value="TPR_16"/>
    <property type="match status" value="1"/>
</dbReference>
<dbReference type="Proteomes" id="UP000037939">
    <property type="component" value="Unassembled WGS sequence"/>
</dbReference>
<dbReference type="Gene3D" id="3.40.50.150">
    <property type="entry name" value="Vaccinia Virus protein VP39"/>
    <property type="match status" value="1"/>
</dbReference>
<dbReference type="GO" id="GO:0032259">
    <property type="term" value="P:methylation"/>
    <property type="evidence" value="ECO:0007669"/>
    <property type="project" value="UniProtKB-KW"/>
</dbReference>
<feature type="repeat" description="TPR" evidence="1">
    <location>
        <begin position="113"/>
        <end position="146"/>
    </location>
</feature>
<dbReference type="Pfam" id="PF08242">
    <property type="entry name" value="Methyltransf_12"/>
    <property type="match status" value="1"/>
</dbReference>
<dbReference type="SMART" id="SM00028">
    <property type="entry name" value="TPR"/>
    <property type="match status" value="4"/>
</dbReference>
<keyword evidence="4" id="KW-1185">Reference proteome</keyword>
<dbReference type="Pfam" id="PF13424">
    <property type="entry name" value="TPR_12"/>
    <property type="match status" value="1"/>
</dbReference>
<dbReference type="GO" id="GO:0008168">
    <property type="term" value="F:methyltransferase activity"/>
    <property type="evidence" value="ECO:0007669"/>
    <property type="project" value="UniProtKB-KW"/>
</dbReference>
<keyword evidence="3" id="KW-0489">Methyltransferase</keyword>
<dbReference type="InterPro" id="IPR019734">
    <property type="entry name" value="TPR_rpt"/>
</dbReference>
<dbReference type="SUPFAM" id="SSF53335">
    <property type="entry name" value="S-adenosyl-L-methionine-dependent methyltransferases"/>
    <property type="match status" value="1"/>
</dbReference>
<evidence type="ECO:0000313" key="3">
    <source>
        <dbReference type="EMBL" id="KPC54713.1"/>
    </source>
</evidence>
<feature type="repeat" description="TPR" evidence="1">
    <location>
        <begin position="147"/>
        <end position="180"/>
    </location>
</feature>
<organism evidence="3 4">
    <name type="scientific">Amantichitinum ursilacus</name>
    <dbReference type="NCBI Taxonomy" id="857265"/>
    <lineage>
        <taxon>Bacteria</taxon>
        <taxon>Pseudomonadati</taxon>
        <taxon>Pseudomonadota</taxon>
        <taxon>Betaproteobacteria</taxon>
        <taxon>Neisseriales</taxon>
        <taxon>Chitinibacteraceae</taxon>
        <taxon>Amantichitinum</taxon>
    </lineage>
</organism>
<dbReference type="AlphaFoldDB" id="A0A0N0GQI1"/>
<name>A0A0N0GQI1_9NEIS</name>
<comment type="caution">
    <text evidence="3">The sequence shown here is derived from an EMBL/GenBank/DDBJ whole genome shotgun (WGS) entry which is preliminary data.</text>
</comment>
<keyword evidence="3" id="KW-0808">Transferase</keyword>
<dbReference type="PANTHER" id="PTHR44216">
    <property type="entry name" value="PROTEIN O-MANNOSYL-TRANSFERASE TMTC2"/>
    <property type="match status" value="1"/>
</dbReference>
<dbReference type="InterPro" id="IPR052384">
    <property type="entry name" value="TMTC_O-mannosyltransferase"/>
</dbReference>
<accession>A0A0N0GQI1</accession>
<reference evidence="3 4" key="1">
    <citation type="submission" date="2015-07" db="EMBL/GenBank/DDBJ databases">
        <title>Draft genome sequence of the Amantichitinum ursilacus IGB-41, a new chitin-degrading bacterium.</title>
        <authorList>
            <person name="Kirstahler P."/>
            <person name="Guenther M."/>
            <person name="Grumaz C."/>
            <person name="Rupp S."/>
            <person name="Zibek S."/>
            <person name="Sohn K."/>
        </authorList>
    </citation>
    <scope>NUCLEOTIDE SEQUENCE [LARGE SCALE GENOMIC DNA]</scope>
    <source>
        <strain evidence="3 4">IGB-41</strain>
    </source>
</reference>
<keyword evidence="1" id="KW-0802">TPR repeat</keyword>
<gene>
    <name evidence="3" type="ORF">WG78_04040</name>
</gene>
<dbReference type="InterPro" id="IPR013217">
    <property type="entry name" value="Methyltransf_12"/>
</dbReference>
<dbReference type="PANTHER" id="PTHR44216:SF3">
    <property type="entry name" value="PROTEIN O-MANNOSYL-TRANSFERASE TMTC2"/>
    <property type="match status" value="1"/>
</dbReference>
<dbReference type="InterPro" id="IPR011990">
    <property type="entry name" value="TPR-like_helical_dom_sf"/>
</dbReference>
<dbReference type="PROSITE" id="PS50005">
    <property type="entry name" value="TPR"/>
    <property type="match status" value="2"/>
</dbReference>
<dbReference type="InterPro" id="IPR029063">
    <property type="entry name" value="SAM-dependent_MTases_sf"/>
</dbReference>
<sequence length="470" mass="51953">MKPGAARRPGFFSARRSGLRRRGFHPIVQGIAVTDRTSPHTMSHEHPLYLAAVRKHLAGDVAGAEVDYRALLAEQPTHAPGQHYLGFLLQQAGRLEEAEACLLQALQLDARHAEWHFNLGIVLARRQRTDAAIDAFCQALALDPAPYFYWTNLGAAFEANQEWLRAEQCYHKAAQLDPACPDAFYLLSALLLKLERYDDARHFNHRGILADPGKAAVPIMRAQAWHALGDPAAAIAVLQQWQRDQPDNVEAAHLLVAYQGEAAPEQCSETYVEHVFDAFADTFDSILTRLDYSGPRLVADYLGRVQSRFAHALDLGCGTGLVGQAIRPWADELVGVDLSQRMLQHAAQRGIYQSLHHAELGAFLQADTAPHDLICCMDTFTYIGQIEPVLALIHARLQPGGLLLCSTERLDEAGAHYRLNTSGRYSHSPAWIAAILREHGFVIAEIADTVIRKEAGYPLPGQFIAARRPA</sequence>
<proteinExistence type="predicted"/>